<dbReference type="AlphaFoldDB" id="A0A0D0C6F9"/>
<evidence type="ECO:0000313" key="2">
    <source>
        <dbReference type="Proteomes" id="UP000053593"/>
    </source>
</evidence>
<proteinExistence type="predicted"/>
<dbReference type="EMBL" id="KN834910">
    <property type="protein sequence ID" value="KIK50313.1"/>
    <property type="molecule type" value="Genomic_DNA"/>
</dbReference>
<reference evidence="1 2" key="1">
    <citation type="submission" date="2014-04" db="EMBL/GenBank/DDBJ databases">
        <title>Evolutionary Origins and Diversification of the Mycorrhizal Mutualists.</title>
        <authorList>
            <consortium name="DOE Joint Genome Institute"/>
            <consortium name="Mycorrhizal Genomics Consortium"/>
            <person name="Kohler A."/>
            <person name="Kuo A."/>
            <person name="Nagy L.G."/>
            <person name="Floudas D."/>
            <person name="Copeland A."/>
            <person name="Barry K.W."/>
            <person name="Cichocki N."/>
            <person name="Veneault-Fourrey C."/>
            <person name="LaButti K."/>
            <person name="Lindquist E.A."/>
            <person name="Lipzen A."/>
            <person name="Lundell T."/>
            <person name="Morin E."/>
            <person name="Murat C."/>
            <person name="Riley R."/>
            <person name="Ohm R."/>
            <person name="Sun H."/>
            <person name="Tunlid A."/>
            <person name="Henrissat B."/>
            <person name="Grigoriev I.V."/>
            <person name="Hibbett D.S."/>
            <person name="Martin F."/>
        </authorList>
    </citation>
    <scope>NUCLEOTIDE SEQUENCE [LARGE SCALE GENOMIC DNA]</scope>
    <source>
        <strain evidence="1 2">FD-317 M1</strain>
    </source>
</reference>
<gene>
    <name evidence="1" type="ORF">GYMLUDRAFT_253097</name>
</gene>
<dbReference type="OrthoDB" id="3041043at2759"/>
<dbReference type="HOGENOM" id="CLU_667404_0_0_1"/>
<name>A0A0D0C6F9_9AGAR</name>
<organism evidence="1 2">
    <name type="scientific">Collybiopsis luxurians FD-317 M1</name>
    <dbReference type="NCBI Taxonomy" id="944289"/>
    <lineage>
        <taxon>Eukaryota</taxon>
        <taxon>Fungi</taxon>
        <taxon>Dikarya</taxon>
        <taxon>Basidiomycota</taxon>
        <taxon>Agaricomycotina</taxon>
        <taxon>Agaricomycetes</taxon>
        <taxon>Agaricomycetidae</taxon>
        <taxon>Agaricales</taxon>
        <taxon>Marasmiineae</taxon>
        <taxon>Omphalotaceae</taxon>
        <taxon>Collybiopsis</taxon>
        <taxon>Collybiopsis luxurians</taxon>
    </lineage>
</organism>
<accession>A0A0D0C6F9</accession>
<keyword evidence="2" id="KW-1185">Reference proteome</keyword>
<sequence length="412" mass="47342">MSVPAAIRFGRVNRGIQNIVKTFHRQSFDAAKYIQPFFTATEYAELRKLQQSTGAILSGEPVDRFFDRWPIDGELIIITKTGSYTAIRRWLRRIGYAQKDETAADLPDKVRSTVRQIPIATRKWRYGRAGLTLHLITATQTPVEVILNFYSTSFMNFWTDRNAYSLYPGYTFDEHFAIRNLTGRSNDTVDSVKRRCLYNVCNMPHAAAIIHESSPFAGGFFRFVGDNKCCIRPLQYHTKHRDRREPITAHSWDYKVGPVSAHISYSLFPATSSTIVCFSEYELSAAETSLHSKQCRAMLASGRKGNRRSFVRCDASGWTLTSSIFDNLNGYPNNFTAHTAQVLMELCRDLLLKYEMVHLIQHEVNYLQSYITAVISVSPNSENRIATYEYNDILNFLLKKRINIRLTWPHEP</sequence>
<evidence type="ECO:0000313" key="1">
    <source>
        <dbReference type="EMBL" id="KIK50313.1"/>
    </source>
</evidence>
<dbReference type="Proteomes" id="UP000053593">
    <property type="component" value="Unassembled WGS sequence"/>
</dbReference>
<protein>
    <submittedName>
        <fullName evidence="1">Uncharacterized protein</fullName>
    </submittedName>
</protein>